<dbReference type="Proteomes" id="UP001274830">
    <property type="component" value="Unassembled WGS sequence"/>
</dbReference>
<evidence type="ECO:0000256" key="1">
    <source>
        <dbReference type="SAM" id="MobiDB-lite"/>
    </source>
</evidence>
<evidence type="ECO:0000313" key="2">
    <source>
        <dbReference type="EMBL" id="KAK3671629.1"/>
    </source>
</evidence>
<organism evidence="2 3">
    <name type="scientific">Recurvomyces mirabilis</name>
    <dbReference type="NCBI Taxonomy" id="574656"/>
    <lineage>
        <taxon>Eukaryota</taxon>
        <taxon>Fungi</taxon>
        <taxon>Dikarya</taxon>
        <taxon>Ascomycota</taxon>
        <taxon>Pezizomycotina</taxon>
        <taxon>Dothideomycetes</taxon>
        <taxon>Dothideomycetidae</taxon>
        <taxon>Mycosphaerellales</taxon>
        <taxon>Teratosphaeriaceae</taxon>
        <taxon>Recurvomyces</taxon>
    </lineage>
</organism>
<feature type="region of interest" description="Disordered" evidence="1">
    <location>
        <begin position="1"/>
        <end position="24"/>
    </location>
</feature>
<evidence type="ECO:0000313" key="3">
    <source>
        <dbReference type="Proteomes" id="UP001274830"/>
    </source>
</evidence>
<gene>
    <name evidence="2" type="ORF">LTR78_008552</name>
</gene>
<keyword evidence="3" id="KW-1185">Reference proteome</keyword>
<sequence>MAPRTRQGTSHARSRCTATEPKQPTITAQAGGLAEAASPSLVTANKDITGFSDLPREPRDMVYHYSLTTLYGDDIYLNNSSLRAEWYISALPLLETCQAVHDEGVLILYGHNTLRIELLTSSSTWRRESGRVVQEGSLSLGAGMNHPGLAEKLKVIPSRHFRHVRCLKFAFHAYDFRMKRIVGRDDRQPYNYSKLAHFMILVRVRPRARFSLTYFTGQIESRDLSPQTASNLIQRLQLEGRRVKVLTKSSIFKLAYRVRTTCDVILEDELLESLLY</sequence>
<comment type="caution">
    <text evidence="2">The sequence shown here is derived from an EMBL/GenBank/DDBJ whole genome shotgun (WGS) entry which is preliminary data.</text>
</comment>
<reference evidence="2" key="1">
    <citation type="submission" date="2023-07" db="EMBL/GenBank/DDBJ databases">
        <title>Black Yeasts Isolated from many extreme environments.</title>
        <authorList>
            <person name="Coleine C."/>
            <person name="Stajich J.E."/>
            <person name="Selbmann L."/>
        </authorList>
    </citation>
    <scope>NUCLEOTIDE SEQUENCE</scope>
    <source>
        <strain evidence="2">CCFEE 5485</strain>
    </source>
</reference>
<proteinExistence type="predicted"/>
<dbReference type="EMBL" id="JAUTXT010000041">
    <property type="protein sequence ID" value="KAK3671629.1"/>
    <property type="molecule type" value="Genomic_DNA"/>
</dbReference>
<accession>A0AAE0TT37</accession>
<dbReference type="AlphaFoldDB" id="A0AAE0TT37"/>
<name>A0AAE0TT37_9PEZI</name>
<protein>
    <submittedName>
        <fullName evidence="2">Uncharacterized protein</fullName>
    </submittedName>
</protein>